<dbReference type="CDD" id="cd02028">
    <property type="entry name" value="UMPK_like"/>
    <property type="match status" value="1"/>
</dbReference>
<dbReference type="PROSITE" id="PS00436">
    <property type="entry name" value="PEROXIDASE_2"/>
    <property type="match status" value="1"/>
</dbReference>
<feature type="binding site" evidence="15">
    <location>
        <position position="191"/>
    </location>
    <ligand>
        <name>Ca(2+)</name>
        <dbReference type="ChEBI" id="CHEBI:29108"/>
        <label>2</label>
    </ligand>
</feature>
<evidence type="ECO:0000259" key="22">
    <source>
        <dbReference type="PROSITE" id="PS50873"/>
    </source>
</evidence>
<reference evidence="24 25" key="1">
    <citation type="submission" date="2018-10" db="EMBL/GenBank/DDBJ databases">
        <title>A high-quality apple genome assembly.</title>
        <authorList>
            <person name="Hu J."/>
        </authorList>
    </citation>
    <scope>NUCLEOTIDE SEQUENCE [LARGE SCALE GENOMIC DNA]</scope>
    <source>
        <strain evidence="25">cv. HFTH1</strain>
        <tissue evidence="24">Young leaf</tissue>
    </source>
</reference>
<feature type="binding site" evidence="14">
    <location>
        <position position="160"/>
    </location>
    <ligand>
        <name>substrate</name>
    </ligand>
</feature>
<dbReference type="FunFam" id="1.10.420.10:FF:000001">
    <property type="entry name" value="Peroxidase"/>
    <property type="match status" value="1"/>
</dbReference>
<feature type="binding site" evidence="15">
    <location>
        <position position="69"/>
    </location>
    <ligand>
        <name>Ca(2+)</name>
        <dbReference type="ChEBI" id="CHEBI:29108"/>
        <label>1</label>
    </ligand>
</feature>
<keyword evidence="11 17" id="KW-1015">Disulfide bond</keyword>
<evidence type="ECO:0000256" key="17">
    <source>
        <dbReference type="PIRSR" id="PIRSR600823-5"/>
    </source>
</evidence>
<dbReference type="Pfam" id="PF01928">
    <property type="entry name" value="CYTH"/>
    <property type="match status" value="1"/>
</dbReference>
<feature type="active site" description="Proton acceptor" evidence="13">
    <location>
        <position position="63"/>
    </location>
</feature>
<dbReference type="GO" id="GO:0006979">
    <property type="term" value="P:response to oxidative stress"/>
    <property type="evidence" value="ECO:0007669"/>
    <property type="project" value="InterPro"/>
</dbReference>
<dbReference type="GO" id="GO:0042744">
    <property type="term" value="P:hydrogen peroxide catabolic process"/>
    <property type="evidence" value="ECO:0007669"/>
    <property type="project" value="InterPro"/>
</dbReference>
<sequence length="1528" mass="171038">MRWVLAQIFVVLSTGLCAGDPPLTLDYYESACPTVFEIVKKEMECAVLSDPRNAALVVRLHFHDCFVQGCDGSVLLEDTITLTGEKKASPNIHSLKGFRIVDRIKNKLESECPGIVSCADLLTIAARDAVILVGGPYWDVPLGRKDSITASPELAEANLPTANEGLSTIISKFLYQGLSVTDMVALSGAHTIGMARCENVREGIYSGEFEATSGINPLSESHLNNLRSTCPPVGGVGNNNVTAMDYVTPELFDNSFYRLLLKGEGLLNSDQEMYSSLFGIETGEIVRKYAADPVAFFEQFSESMVKLGNITNDESFENGEVRKNCGYLEKERKERYSIYHQPQLARGLKVFILDIKAFIPSVIEVSLTYICRQANGVAHRLARFGLSVEHSCEWLEYPPSIITDALEANIEVMAQDMSGADSHQRRQGLLKDQVRLVKRKDSSHNEIAPIQSPLSFEKGFFIVIRACQLLAQKNEGIVLVGVAGPSGAGKTIFTEKIVNFMPSVAVISMDNYNDASRIVDGNFDDPRLTDYDTLLQNVNDLKAGKPVEVPVYDFKSSSRTGYRTVEVPSSRIVIIEGIYALSEKLRPYLDLRVSVTGGVHFDLVKRVLRDIQRAGQEPEEIIHQISETVYPMYKAFIEPDLQTAHIKIINKFNPFTGFQSPTYILKSAKNLSADQIKAVFSEDHTEAKEETYDIYLLPPGEDLEACQSYLRMRDKDGKYSLMFEEWVTDNPFVISPRITFEVSVRLLGGLMALGYTIATILKRSSHVFSNDGVCVKIDWLEQLNRRYIQVQGKDRVVVRCVAEQLGLEGSYIPRTYIEQIQLEKLVNEVMALPDDLKTRLSLDEDLVSSPKEALSRASADRVAMRIKNLKSGMSQSYTSQRDKSTSKLTGYSSNSQRFDERNTESSATLESQHGVATQLSEQMSSLNDRMDDFTNRIEELNSKLTMKNSPSQHNMALQAENCNGSVPTSYFISGLGNGSLTGAIMPNSSSSSQVNKESSVVEEMSSVARGQRQIMHQLDNLSNLLRDSMGERPRPVKTNSRKNIVAQPEPLTVPLAVTLAVGVLGQIEHMPEIRGFCSGFDLVVNIWSLGALQLLTGFVTLLCSRLSSNIRMGDFSGCDLISNLPQSIIESILTRLPIRDAVRTSCLSRKWRYKWTTITHLSFDEKCVTISNDRALVEKSLIDFVTRALFLHQGPIHKFQLSTSYLQSCPDIDQWILFLSRNDVKELVLELGEGEWFRVPSCLFYCKKLTRLELFRCELDPPPSFKGFLCLKSLNLHQVLVTPDAIESLISSCPLLESLALSYFDSLALNIRAPNLRYLCLEGEFKDICLENTPLLVAMYMTDDIAEHFEQSSNCNFIKFLGGIPLLERLVGHIYFTKYLSIGNDLGILPITYNRLKIIELYQVSFEDKNEILVVLRLISSAPNLKELQISGSSNALAAIEASDLDFWEKQCPSDCTFRRLKVVKMTDMSGVPHEMEFIKFLLKKSPVLEMMSVMPCAYGLEGRMKMLIELVRFKRASPEAEIIFIQD</sequence>
<dbReference type="Pfam" id="PF24758">
    <property type="entry name" value="LRR_At5g56370"/>
    <property type="match status" value="1"/>
</dbReference>
<feature type="binding site" evidence="15">
    <location>
        <position position="253"/>
    </location>
    <ligand>
        <name>Ca(2+)</name>
        <dbReference type="ChEBI" id="CHEBI:29108"/>
        <label>2</label>
    </ligand>
</feature>
<feature type="binding site" description="axial binding residue" evidence="15">
    <location>
        <position position="190"/>
    </location>
    <ligand>
        <name>heme b</name>
        <dbReference type="ChEBI" id="CHEBI:60344"/>
    </ligand>
    <ligandPart>
        <name>Fe</name>
        <dbReference type="ChEBI" id="CHEBI:18248"/>
    </ligandPart>
</feature>
<dbReference type="EMBL" id="RDQH01000342">
    <property type="protein sequence ID" value="RXH70078.1"/>
    <property type="molecule type" value="Genomic_DNA"/>
</dbReference>
<evidence type="ECO:0000256" key="11">
    <source>
        <dbReference type="ARBA" id="ARBA00023157"/>
    </source>
</evidence>
<evidence type="ECO:0000256" key="9">
    <source>
        <dbReference type="ARBA" id="ARBA00023002"/>
    </source>
</evidence>
<feature type="disulfide bond" evidence="17">
    <location>
        <begin position="197"/>
        <end position="230"/>
    </location>
</feature>
<evidence type="ECO:0000313" key="24">
    <source>
        <dbReference type="EMBL" id="RXH70078.1"/>
    </source>
</evidence>
<dbReference type="Gene3D" id="1.10.520.10">
    <property type="match status" value="1"/>
</dbReference>
<dbReference type="EC" id="1.11.1.7" evidence="4"/>
<dbReference type="PANTHER" id="PTHR31388">
    <property type="entry name" value="PEROXIDASE 72-RELATED"/>
    <property type="match status" value="1"/>
</dbReference>
<dbReference type="InterPro" id="IPR032675">
    <property type="entry name" value="LRR_dom_sf"/>
</dbReference>
<keyword evidence="25" id="KW-1185">Reference proteome</keyword>
<dbReference type="InterPro" id="IPR033469">
    <property type="entry name" value="CYTH-like_dom_sf"/>
</dbReference>
<comment type="cofactor">
    <cofactor evidence="15">
        <name>heme b</name>
        <dbReference type="ChEBI" id="CHEBI:60344"/>
    </cofactor>
    <text evidence="15">Binds 1 heme b (iron(II)-protoporphyrin IX) group per subunit.</text>
</comment>
<dbReference type="Proteomes" id="UP000290289">
    <property type="component" value="Chromosome 16"/>
</dbReference>
<dbReference type="InterPro" id="IPR001810">
    <property type="entry name" value="F-box_dom"/>
</dbReference>
<dbReference type="SUPFAM" id="SSF52047">
    <property type="entry name" value="RNI-like"/>
    <property type="match status" value="1"/>
</dbReference>
<evidence type="ECO:0000256" key="18">
    <source>
        <dbReference type="SAM" id="Coils"/>
    </source>
</evidence>
<evidence type="ECO:0000256" key="3">
    <source>
        <dbReference type="ARBA" id="ARBA00006873"/>
    </source>
</evidence>
<dbReference type="SUPFAM" id="SSF48113">
    <property type="entry name" value="Heme-dependent peroxidases"/>
    <property type="match status" value="1"/>
</dbReference>
<dbReference type="InterPro" id="IPR006566">
    <property type="entry name" value="FBD"/>
</dbReference>
<keyword evidence="10 15" id="KW-0408">Iron</keyword>
<evidence type="ECO:0000259" key="21">
    <source>
        <dbReference type="PROSITE" id="PS50181"/>
    </source>
</evidence>
<evidence type="ECO:0000256" key="7">
    <source>
        <dbReference type="ARBA" id="ARBA00022723"/>
    </source>
</evidence>
<feature type="binding site" evidence="15">
    <location>
        <position position="64"/>
    </location>
    <ligand>
        <name>Ca(2+)</name>
        <dbReference type="ChEBI" id="CHEBI:29108"/>
        <label>1</label>
    </ligand>
</feature>
<dbReference type="PROSITE" id="PS51707">
    <property type="entry name" value="CYTH"/>
    <property type="match status" value="1"/>
</dbReference>
<dbReference type="GO" id="GO:0016301">
    <property type="term" value="F:kinase activity"/>
    <property type="evidence" value="ECO:0007669"/>
    <property type="project" value="InterPro"/>
</dbReference>
<dbReference type="SUPFAM" id="SSF55154">
    <property type="entry name" value="CYTH-like phosphatases"/>
    <property type="match status" value="1"/>
</dbReference>
<feature type="coiled-coil region" evidence="18">
    <location>
        <begin position="916"/>
        <end position="943"/>
    </location>
</feature>
<feature type="disulfide bond" evidence="17">
    <location>
        <begin position="118"/>
        <end position="325"/>
    </location>
</feature>
<dbReference type="CDD" id="cd22160">
    <property type="entry name" value="F-box_AtFBL13-like"/>
    <property type="match status" value="1"/>
</dbReference>
<evidence type="ECO:0000313" key="25">
    <source>
        <dbReference type="Proteomes" id="UP000290289"/>
    </source>
</evidence>
<feature type="site" description="Transition state stabilizer" evidence="16">
    <location>
        <position position="59"/>
    </location>
</feature>
<organism evidence="24 25">
    <name type="scientific">Malus domestica</name>
    <name type="common">Apple</name>
    <name type="synonym">Pyrus malus</name>
    <dbReference type="NCBI Taxonomy" id="3750"/>
    <lineage>
        <taxon>Eukaryota</taxon>
        <taxon>Viridiplantae</taxon>
        <taxon>Streptophyta</taxon>
        <taxon>Embryophyta</taxon>
        <taxon>Tracheophyta</taxon>
        <taxon>Spermatophyta</taxon>
        <taxon>Magnoliopsida</taxon>
        <taxon>eudicotyledons</taxon>
        <taxon>Gunneridae</taxon>
        <taxon>Pentapetalae</taxon>
        <taxon>rosids</taxon>
        <taxon>fabids</taxon>
        <taxon>Rosales</taxon>
        <taxon>Rosaceae</taxon>
        <taxon>Amygdaloideae</taxon>
        <taxon>Maleae</taxon>
        <taxon>Malus</taxon>
    </lineage>
</organism>
<dbReference type="InterPro" id="IPR002016">
    <property type="entry name" value="Haem_peroxidase"/>
</dbReference>
<dbReference type="FunFam" id="1.10.520.10:FF:000009">
    <property type="entry name" value="Peroxidase"/>
    <property type="match status" value="1"/>
</dbReference>
<dbReference type="PRINTS" id="PR00458">
    <property type="entry name" value="PEROXIDASE"/>
</dbReference>
<dbReference type="InterPro" id="IPR023577">
    <property type="entry name" value="CYTH_domain"/>
</dbReference>
<dbReference type="PROSITE" id="PS50181">
    <property type="entry name" value="FBOX"/>
    <property type="match status" value="1"/>
</dbReference>
<dbReference type="PROSITE" id="PS50873">
    <property type="entry name" value="PEROXIDASE_4"/>
    <property type="match status" value="1"/>
</dbReference>
<feature type="binding site" evidence="15">
    <location>
        <position position="73"/>
    </location>
    <ligand>
        <name>Ca(2+)</name>
        <dbReference type="ChEBI" id="CHEBI:29108"/>
        <label>1</label>
    </ligand>
</feature>
<feature type="binding site" evidence="15">
    <location>
        <position position="248"/>
    </location>
    <ligand>
        <name>Ca(2+)</name>
        <dbReference type="ChEBI" id="CHEBI:29108"/>
        <label>2</label>
    </ligand>
</feature>
<dbReference type="SUPFAM" id="SSF52540">
    <property type="entry name" value="P-loop containing nucleoside triphosphate hydrolases"/>
    <property type="match status" value="1"/>
</dbReference>
<dbReference type="SMART" id="SM00579">
    <property type="entry name" value="FBD"/>
    <property type="match status" value="1"/>
</dbReference>
<keyword evidence="20" id="KW-0732">Signal</keyword>
<comment type="catalytic activity">
    <reaction evidence="1">
        <text>2 a phenolic donor + H2O2 = 2 a phenolic radical donor + 2 H2O</text>
        <dbReference type="Rhea" id="RHEA:56136"/>
        <dbReference type="ChEBI" id="CHEBI:15377"/>
        <dbReference type="ChEBI" id="CHEBI:16240"/>
        <dbReference type="ChEBI" id="CHEBI:139520"/>
        <dbReference type="ChEBI" id="CHEBI:139521"/>
        <dbReference type="EC" id="1.11.1.7"/>
    </reaction>
</comment>
<dbReference type="InterPro" id="IPR053781">
    <property type="entry name" value="F-box_AtFBL13-like"/>
</dbReference>
<dbReference type="GO" id="GO:0005524">
    <property type="term" value="F:ATP binding"/>
    <property type="evidence" value="ECO:0007669"/>
    <property type="project" value="InterPro"/>
</dbReference>
<dbReference type="GO" id="GO:0046872">
    <property type="term" value="F:metal ion binding"/>
    <property type="evidence" value="ECO:0007669"/>
    <property type="project" value="UniProtKB-KW"/>
</dbReference>
<keyword evidence="8 15" id="KW-0106">Calcium</keyword>
<comment type="cofactor">
    <cofactor evidence="15">
        <name>Ca(2+)</name>
        <dbReference type="ChEBI" id="CHEBI:29108"/>
    </cofactor>
    <text evidence="15">Binds 2 calcium ions per subunit.</text>
</comment>
<feature type="binding site" evidence="15">
    <location>
        <position position="67"/>
    </location>
    <ligand>
        <name>Ca(2+)</name>
        <dbReference type="ChEBI" id="CHEBI:29108"/>
        <label>1</label>
    </ligand>
</feature>
<dbReference type="InterPro" id="IPR010255">
    <property type="entry name" value="Haem_peroxidase_sf"/>
</dbReference>
<evidence type="ECO:0000256" key="4">
    <source>
        <dbReference type="ARBA" id="ARBA00012313"/>
    </source>
</evidence>
<evidence type="ECO:0000256" key="16">
    <source>
        <dbReference type="PIRSR" id="PIRSR600823-4"/>
    </source>
</evidence>
<dbReference type="SMART" id="SM00256">
    <property type="entry name" value="FBOX"/>
    <property type="match status" value="1"/>
</dbReference>
<evidence type="ECO:0000256" key="6">
    <source>
        <dbReference type="ARBA" id="ARBA00022617"/>
    </source>
</evidence>
<feature type="binding site" evidence="15">
    <location>
        <position position="85"/>
    </location>
    <ligand>
        <name>Ca(2+)</name>
        <dbReference type="ChEBI" id="CHEBI:29108"/>
        <label>1</label>
    </ligand>
</feature>
<dbReference type="GO" id="GO:0020037">
    <property type="term" value="F:heme binding"/>
    <property type="evidence" value="ECO:0007669"/>
    <property type="project" value="InterPro"/>
</dbReference>
<evidence type="ECO:0000256" key="13">
    <source>
        <dbReference type="PIRSR" id="PIRSR600823-1"/>
    </source>
</evidence>
<dbReference type="PRINTS" id="PR00461">
    <property type="entry name" value="PLPEROXIDASE"/>
</dbReference>
<feature type="disulfide bond" evidence="17">
    <location>
        <begin position="65"/>
        <end position="70"/>
    </location>
</feature>
<protein>
    <recommendedName>
        <fullName evidence="4">peroxidase</fullName>
        <ecNumber evidence="4">1.11.1.7</ecNumber>
    </recommendedName>
</protein>
<dbReference type="Gene3D" id="1.10.420.10">
    <property type="entry name" value="Peroxidase, domain 2"/>
    <property type="match status" value="1"/>
</dbReference>
<feature type="signal peptide" evidence="20">
    <location>
        <begin position="1"/>
        <end position="19"/>
    </location>
</feature>
<keyword evidence="12" id="KW-0325">Glycoprotein</keyword>
<evidence type="ECO:0000256" key="14">
    <source>
        <dbReference type="PIRSR" id="PIRSR600823-2"/>
    </source>
</evidence>
<dbReference type="InterPro" id="IPR033905">
    <property type="entry name" value="Secretory_peroxidase"/>
</dbReference>
<comment type="caution">
    <text evidence="24">The sequence shown here is derived from an EMBL/GenBank/DDBJ whole genome shotgun (WGS) entry which is preliminary data.</text>
</comment>
<dbReference type="InterPro" id="IPR000823">
    <property type="entry name" value="Peroxidase_pln"/>
</dbReference>
<accession>A0A498HF24</accession>
<evidence type="ECO:0000256" key="1">
    <source>
        <dbReference type="ARBA" id="ARBA00000189"/>
    </source>
</evidence>
<comment type="similarity">
    <text evidence="3">Belongs to the peroxidase family. Ascorbate peroxidase subfamily.</text>
</comment>
<evidence type="ECO:0000256" key="8">
    <source>
        <dbReference type="ARBA" id="ARBA00022837"/>
    </source>
</evidence>
<evidence type="ECO:0000256" key="5">
    <source>
        <dbReference type="ARBA" id="ARBA00022559"/>
    </source>
</evidence>
<keyword evidence="9" id="KW-0560">Oxidoreductase</keyword>
<dbReference type="Pfam" id="PF08387">
    <property type="entry name" value="FBD"/>
    <property type="match status" value="1"/>
</dbReference>
<dbReference type="InterPro" id="IPR027417">
    <property type="entry name" value="P-loop_NTPase"/>
</dbReference>
<feature type="domain" description="F-box" evidence="21">
    <location>
        <begin position="1118"/>
        <end position="1152"/>
    </location>
</feature>
<evidence type="ECO:0000256" key="19">
    <source>
        <dbReference type="SAM" id="MobiDB-lite"/>
    </source>
</evidence>
<evidence type="ECO:0000259" key="23">
    <source>
        <dbReference type="PROSITE" id="PS51707"/>
    </source>
</evidence>
<dbReference type="InterPro" id="IPR019794">
    <property type="entry name" value="Peroxidases_AS"/>
</dbReference>
<dbReference type="GO" id="GO:0140825">
    <property type="term" value="F:lactoperoxidase activity"/>
    <property type="evidence" value="ECO:0007669"/>
    <property type="project" value="UniProtKB-EC"/>
</dbReference>
<comment type="function">
    <text evidence="2">Removal of H(2)O(2), oxidation of toxic reductants, biosynthesis and degradation of lignin, suberization, auxin catabolism, response to environmental stresses such as wounding, pathogen attack and oxidative stress. These functions might be dependent on each isozyme/isoform in each plant tissue.</text>
</comment>
<keyword evidence="6" id="KW-0349">Heme</keyword>
<evidence type="ECO:0000256" key="2">
    <source>
        <dbReference type="ARBA" id="ARBA00002322"/>
    </source>
</evidence>
<keyword evidence="7 15" id="KW-0479">Metal-binding</keyword>
<evidence type="ECO:0000256" key="12">
    <source>
        <dbReference type="ARBA" id="ARBA00023180"/>
    </source>
</evidence>
<dbReference type="STRING" id="3750.A0A498HF24"/>
<dbReference type="PROSITE" id="PS00435">
    <property type="entry name" value="PEROXIDASE_1"/>
    <property type="match status" value="1"/>
</dbReference>
<feature type="binding site" evidence="15">
    <location>
        <position position="245"/>
    </location>
    <ligand>
        <name>Ca(2+)</name>
        <dbReference type="ChEBI" id="CHEBI:29108"/>
        <label>2</label>
    </ligand>
</feature>
<feature type="disulfide bond" evidence="17">
    <location>
        <begin position="32"/>
        <end position="112"/>
    </location>
</feature>
<dbReference type="Gene3D" id="1.20.1280.50">
    <property type="match status" value="1"/>
</dbReference>
<dbReference type="InterPro" id="IPR055411">
    <property type="entry name" value="LRR_FXL15/At3g58940/PEG3-like"/>
</dbReference>
<keyword evidence="5" id="KW-0575">Peroxidase</keyword>
<feature type="binding site" evidence="15">
    <location>
        <position position="71"/>
    </location>
    <ligand>
        <name>Ca(2+)</name>
        <dbReference type="ChEBI" id="CHEBI:29108"/>
        <label>1</label>
    </ligand>
</feature>
<evidence type="ECO:0000256" key="15">
    <source>
        <dbReference type="PIRSR" id="PIRSR600823-3"/>
    </source>
</evidence>
<feature type="region of interest" description="Disordered" evidence="19">
    <location>
        <begin position="872"/>
        <end position="912"/>
    </location>
</feature>
<dbReference type="CDD" id="cd00693">
    <property type="entry name" value="secretory_peroxidase"/>
    <property type="match status" value="1"/>
</dbReference>
<evidence type="ECO:0000256" key="10">
    <source>
        <dbReference type="ARBA" id="ARBA00023004"/>
    </source>
</evidence>
<dbReference type="Pfam" id="PF00485">
    <property type="entry name" value="PRK"/>
    <property type="match status" value="1"/>
</dbReference>
<dbReference type="Gene3D" id="3.40.50.300">
    <property type="entry name" value="P-loop containing nucleotide triphosphate hydrolases"/>
    <property type="match status" value="1"/>
</dbReference>
<name>A0A498HF24_MALDO</name>
<proteinExistence type="inferred from homology"/>
<feature type="compositionally biased region" description="Polar residues" evidence="19">
    <location>
        <begin position="886"/>
        <end position="896"/>
    </location>
</feature>
<dbReference type="InterPro" id="IPR019793">
    <property type="entry name" value="Peroxidases_heam-ligand_BS"/>
</dbReference>
<gene>
    <name evidence="24" type="ORF">DVH24_007334</name>
</gene>
<dbReference type="Pfam" id="PF00646">
    <property type="entry name" value="F-box"/>
    <property type="match status" value="1"/>
</dbReference>
<keyword evidence="18" id="KW-0175">Coiled coil</keyword>
<dbReference type="Gene3D" id="2.40.320.10">
    <property type="entry name" value="Hypothetical Protein Pfu-838710-001"/>
    <property type="match status" value="1"/>
</dbReference>
<dbReference type="PANTHER" id="PTHR31388:SF9">
    <property type="entry name" value="PEROXIDASE 11"/>
    <property type="match status" value="1"/>
</dbReference>
<dbReference type="GO" id="GO:0016462">
    <property type="term" value="F:pyrophosphatase activity"/>
    <property type="evidence" value="ECO:0007669"/>
    <property type="project" value="UniProtKB-ARBA"/>
</dbReference>
<feature type="domain" description="CYTH" evidence="23">
    <location>
        <begin position="660"/>
        <end position="822"/>
    </location>
</feature>
<dbReference type="Pfam" id="PF00141">
    <property type="entry name" value="peroxidase"/>
    <property type="match status" value="1"/>
</dbReference>
<dbReference type="Gene3D" id="3.80.10.10">
    <property type="entry name" value="Ribonuclease Inhibitor"/>
    <property type="match status" value="1"/>
</dbReference>
<evidence type="ECO:0000256" key="20">
    <source>
        <dbReference type="SAM" id="SignalP"/>
    </source>
</evidence>
<dbReference type="InterPro" id="IPR006083">
    <property type="entry name" value="PRK/URK"/>
</dbReference>
<feature type="domain" description="Plant heme peroxidase family profile" evidence="22">
    <location>
        <begin position="22"/>
        <end position="329"/>
    </location>
</feature>
<feature type="chain" id="PRO_5019788880" description="peroxidase" evidence="20">
    <location>
        <begin position="20"/>
        <end position="1528"/>
    </location>
</feature>